<evidence type="ECO:0000256" key="1">
    <source>
        <dbReference type="ARBA" id="ARBA00022692"/>
    </source>
</evidence>
<proteinExistence type="predicted"/>
<dbReference type="Proteomes" id="UP000070058">
    <property type="component" value="Unassembled WGS sequence"/>
</dbReference>
<dbReference type="Gene3D" id="1.20.1250.20">
    <property type="entry name" value="MFS general substrate transporter like domains"/>
    <property type="match status" value="2"/>
</dbReference>
<organism evidence="6 7">
    <name type="scientific">Cephaloticoccus primus</name>
    <dbReference type="NCBI Taxonomy" id="1548207"/>
    <lineage>
        <taxon>Bacteria</taxon>
        <taxon>Pseudomonadati</taxon>
        <taxon>Verrucomicrobiota</taxon>
        <taxon>Opitutia</taxon>
        <taxon>Opitutales</taxon>
        <taxon>Opitutaceae</taxon>
        <taxon>Cephaloticoccus</taxon>
    </lineage>
</organism>
<dbReference type="PANTHER" id="PTHR23542:SF1">
    <property type="entry name" value="MAJOR FACILITATOR SUPERFAMILY (MFS) PROFILE DOMAIN-CONTAINING PROTEIN"/>
    <property type="match status" value="1"/>
</dbReference>
<dbReference type="RefSeq" id="WP_068630861.1">
    <property type="nucleotide sequence ID" value="NZ_LSZQ01000054.1"/>
</dbReference>
<gene>
    <name evidence="6" type="ORF">AXK11_07585</name>
</gene>
<sequence length="396" mass="41566">MLSTYREIFKVPGSLCFSSAALIGRMPMSMTGIGIISMLSQMHGEYALAGAVAAAFALASAVLGPQVSRLVDIYGQVRVLPIAALFSAASLLALLLLARLESPPWMLFGCAILSGCMPSMSAMVRARWTQLLPQKSALQTAYAFESVLDEVSFIIGPPLSIGLSVAWFYEAGLLTALLLQILGVGIFVLNVKAEPKIDMLSIKHGQSPLKVAAVQRLLLLLIFMGMIVGTIDVVSVAFAEGQGVPAAASIVLSVYAIGSCLAGLIFGALKIDIPLSRLLVFCGVATALTTIPLVAVSSITGLSVVVFFSGLFFAPTMIVVMTLVEEIIPKSRMAEGFTWMISGLGVGIALGSGISGQIVDEFGVRFGFVVALCAGFLSMILIAFSLYKIPLGETAE</sequence>
<evidence type="ECO:0000256" key="4">
    <source>
        <dbReference type="SAM" id="Phobius"/>
    </source>
</evidence>
<feature type="domain" description="Major facilitator superfamily (MFS) profile" evidence="5">
    <location>
        <begin position="213"/>
        <end position="396"/>
    </location>
</feature>
<feature type="transmembrane region" description="Helical" evidence="4">
    <location>
        <begin position="278"/>
        <end position="299"/>
    </location>
</feature>
<evidence type="ECO:0000256" key="3">
    <source>
        <dbReference type="ARBA" id="ARBA00023136"/>
    </source>
</evidence>
<keyword evidence="3 4" id="KW-0472">Membrane</keyword>
<feature type="transmembrane region" description="Helical" evidence="4">
    <location>
        <begin position="105"/>
        <end position="124"/>
    </location>
</feature>
<accession>A0A139SK62</accession>
<dbReference type="InterPro" id="IPR036259">
    <property type="entry name" value="MFS_trans_sf"/>
</dbReference>
<dbReference type="GO" id="GO:0022857">
    <property type="term" value="F:transmembrane transporter activity"/>
    <property type="evidence" value="ECO:0007669"/>
    <property type="project" value="InterPro"/>
</dbReference>
<feature type="transmembrane region" description="Helical" evidence="4">
    <location>
        <begin position="366"/>
        <end position="387"/>
    </location>
</feature>
<dbReference type="STRING" id="1548207.AXK11_07585"/>
<dbReference type="InterPro" id="IPR020846">
    <property type="entry name" value="MFS_dom"/>
</dbReference>
<dbReference type="Pfam" id="PF07690">
    <property type="entry name" value="MFS_1"/>
    <property type="match status" value="1"/>
</dbReference>
<evidence type="ECO:0000313" key="6">
    <source>
        <dbReference type="EMBL" id="KXU34943.1"/>
    </source>
</evidence>
<evidence type="ECO:0000256" key="2">
    <source>
        <dbReference type="ARBA" id="ARBA00022989"/>
    </source>
</evidence>
<feature type="transmembrane region" description="Helical" evidence="4">
    <location>
        <begin position="46"/>
        <end position="67"/>
    </location>
</feature>
<protein>
    <submittedName>
        <fullName evidence="6">MFS transporter</fullName>
    </submittedName>
</protein>
<keyword evidence="1 4" id="KW-0812">Transmembrane</keyword>
<reference evidence="7" key="1">
    <citation type="submission" date="2016-02" db="EMBL/GenBank/DDBJ databases">
        <authorList>
            <person name="Sanders J.G."/>
            <person name="Lin J.Y."/>
            <person name="Wertz J.T."/>
            <person name="Russell J.A."/>
            <person name="Moreau C.S."/>
            <person name="Powell S."/>
        </authorList>
    </citation>
    <scope>NUCLEOTIDE SEQUENCE [LARGE SCALE GENOMIC DNA]</scope>
    <source>
        <strain evidence="7">CAG34</strain>
    </source>
</reference>
<evidence type="ECO:0000313" key="7">
    <source>
        <dbReference type="Proteomes" id="UP000070058"/>
    </source>
</evidence>
<dbReference type="EMBL" id="LSZQ01000054">
    <property type="protein sequence ID" value="KXU34943.1"/>
    <property type="molecule type" value="Genomic_DNA"/>
</dbReference>
<feature type="transmembrane region" description="Helical" evidence="4">
    <location>
        <begin position="336"/>
        <end position="354"/>
    </location>
</feature>
<evidence type="ECO:0000259" key="5">
    <source>
        <dbReference type="PROSITE" id="PS50850"/>
    </source>
</evidence>
<keyword evidence="7" id="KW-1185">Reference proteome</keyword>
<feature type="transmembrane region" description="Helical" evidence="4">
    <location>
        <begin position="79"/>
        <end position="98"/>
    </location>
</feature>
<dbReference type="AlphaFoldDB" id="A0A139SK62"/>
<name>A0A139SK62_9BACT</name>
<feature type="transmembrane region" description="Helical" evidence="4">
    <location>
        <begin position="244"/>
        <end position="266"/>
    </location>
</feature>
<keyword evidence="2 4" id="KW-1133">Transmembrane helix</keyword>
<dbReference type="PROSITE" id="PS50850">
    <property type="entry name" value="MFS"/>
    <property type="match status" value="1"/>
</dbReference>
<dbReference type="SUPFAM" id="SSF103473">
    <property type="entry name" value="MFS general substrate transporter"/>
    <property type="match status" value="1"/>
</dbReference>
<dbReference type="InterPro" id="IPR011701">
    <property type="entry name" value="MFS"/>
</dbReference>
<comment type="caution">
    <text evidence="6">The sequence shown here is derived from an EMBL/GenBank/DDBJ whole genome shotgun (WGS) entry which is preliminary data.</text>
</comment>
<feature type="transmembrane region" description="Helical" evidence="4">
    <location>
        <begin position="305"/>
        <end position="324"/>
    </location>
</feature>
<dbReference type="OrthoDB" id="9180256at2"/>
<feature type="transmembrane region" description="Helical" evidence="4">
    <location>
        <begin position="167"/>
        <end position="189"/>
    </location>
</feature>
<dbReference type="PANTHER" id="PTHR23542">
    <property type="match status" value="1"/>
</dbReference>
<feature type="transmembrane region" description="Helical" evidence="4">
    <location>
        <begin position="217"/>
        <end position="238"/>
    </location>
</feature>